<sequence length="57" mass="6519">MFICRNQPCGAQWHPSEVEVRNEGQGYLFRCPLCGSRNYVERVTAEDGTVAYQQPRA</sequence>
<accession>A0A6S7BRP7</accession>
<dbReference type="RefSeq" id="WP_175105970.1">
    <property type="nucleotide sequence ID" value="NZ_CADIKM010000016.1"/>
</dbReference>
<dbReference type="Proteomes" id="UP000494115">
    <property type="component" value="Unassembled WGS sequence"/>
</dbReference>
<keyword evidence="2" id="KW-1185">Reference proteome</keyword>
<gene>
    <name evidence="1" type="ORF">LMG28138_03457</name>
</gene>
<dbReference type="AlphaFoldDB" id="A0A6S7BRP7"/>
<protein>
    <submittedName>
        <fullName evidence="1">Uncharacterized protein</fullName>
    </submittedName>
</protein>
<evidence type="ECO:0000313" key="1">
    <source>
        <dbReference type="EMBL" id="CAB3792956.1"/>
    </source>
</evidence>
<dbReference type="EMBL" id="CADIKM010000016">
    <property type="protein sequence ID" value="CAB3792956.1"/>
    <property type="molecule type" value="Genomic_DNA"/>
</dbReference>
<evidence type="ECO:0000313" key="2">
    <source>
        <dbReference type="Proteomes" id="UP000494115"/>
    </source>
</evidence>
<reference evidence="1 2" key="1">
    <citation type="submission" date="2020-04" db="EMBL/GenBank/DDBJ databases">
        <authorList>
            <person name="De Canck E."/>
        </authorList>
    </citation>
    <scope>NUCLEOTIDE SEQUENCE [LARGE SCALE GENOMIC DNA]</scope>
    <source>
        <strain evidence="1 2">LMG 28138</strain>
    </source>
</reference>
<organism evidence="1 2">
    <name type="scientific">Pararobbsia alpina</name>
    <dbReference type="NCBI Taxonomy" id="621374"/>
    <lineage>
        <taxon>Bacteria</taxon>
        <taxon>Pseudomonadati</taxon>
        <taxon>Pseudomonadota</taxon>
        <taxon>Betaproteobacteria</taxon>
        <taxon>Burkholderiales</taxon>
        <taxon>Burkholderiaceae</taxon>
        <taxon>Pararobbsia</taxon>
    </lineage>
</organism>
<proteinExistence type="predicted"/>
<name>A0A6S7BRP7_9BURK</name>